<dbReference type="AlphaFoldDB" id="A0A6A6X449"/>
<dbReference type="InterPro" id="IPR036188">
    <property type="entry name" value="FAD/NAD-bd_sf"/>
</dbReference>
<protein>
    <submittedName>
        <fullName evidence="1">Uncharacterized protein</fullName>
    </submittedName>
</protein>
<accession>A0A6A6X449</accession>
<organism evidence="1 2">
    <name type="scientific">Melanomma pulvis-pyrius CBS 109.77</name>
    <dbReference type="NCBI Taxonomy" id="1314802"/>
    <lineage>
        <taxon>Eukaryota</taxon>
        <taxon>Fungi</taxon>
        <taxon>Dikarya</taxon>
        <taxon>Ascomycota</taxon>
        <taxon>Pezizomycotina</taxon>
        <taxon>Dothideomycetes</taxon>
        <taxon>Pleosporomycetidae</taxon>
        <taxon>Pleosporales</taxon>
        <taxon>Melanommataceae</taxon>
        <taxon>Melanomma</taxon>
    </lineage>
</organism>
<sequence>MSVPNKKLHVLIIGAGSTRLLIAQGLKKLDLSSTVFEKSHEDSYKNRPRH</sequence>
<dbReference type="OrthoDB" id="47494at2759"/>
<gene>
    <name evidence="1" type="ORF">K505DRAFT_364295</name>
</gene>
<evidence type="ECO:0000313" key="2">
    <source>
        <dbReference type="Proteomes" id="UP000799757"/>
    </source>
</evidence>
<name>A0A6A6X449_9PLEO</name>
<evidence type="ECO:0000313" key="1">
    <source>
        <dbReference type="EMBL" id="KAF2790924.1"/>
    </source>
</evidence>
<dbReference type="Proteomes" id="UP000799757">
    <property type="component" value="Unassembled WGS sequence"/>
</dbReference>
<reference evidence="1" key="1">
    <citation type="journal article" date="2020" name="Stud. Mycol.">
        <title>101 Dothideomycetes genomes: a test case for predicting lifestyles and emergence of pathogens.</title>
        <authorList>
            <person name="Haridas S."/>
            <person name="Albert R."/>
            <person name="Binder M."/>
            <person name="Bloem J."/>
            <person name="Labutti K."/>
            <person name="Salamov A."/>
            <person name="Andreopoulos B."/>
            <person name="Baker S."/>
            <person name="Barry K."/>
            <person name="Bills G."/>
            <person name="Bluhm B."/>
            <person name="Cannon C."/>
            <person name="Castanera R."/>
            <person name="Culley D."/>
            <person name="Daum C."/>
            <person name="Ezra D."/>
            <person name="Gonzalez J."/>
            <person name="Henrissat B."/>
            <person name="Kuo A."/>
            <person name="Liang C."/>
            <person name="Lipzen A."/>
            <person name="Lutzoni F."/>
            <person name="Magnuson J."/>
            <person name="Mondo S."/>
            <person name="Nolan M."/>
            <person name="Ohm R."/>
            <person name="Pangilinan J."/>
            <person name="Park H.-J."/>
            <person name="Ramirez L."/>
            <person name="Alfaro M."/>
            <person name="Sun H."/>
            <person name="Tritt A."/>
            <person name="Yoshinaga Y."/>
            <person name="Zwiers L.-H."/>
            <person name="Turgeon B."/>
            <person name="Goodwin S."/>
            <person name="Spatafora J."/>
            <person name="Crous P."/>
            <person name="Grigoriev I."/>
        </authorList>
    </citation>
    <scope>NUCLEOTIDE SEQUENCE</scope>
    <source>
        <strain evidence="1">CBS 109.77</strain>
    </source>
</reference>
<dbReference type="EMBL" id="MU002047">
    <property type="protein sequence ID" value="KAF2790924.1"/>
    <property type="molecule type" value="Genomic_DNA"/>
</dbReference>
<dbReference type="Gene3D" id="3.50.50.60">
    <property type="entry name" value="FAD/NAD(P)-binding domain"/>
    <property type="match status" value="1"/>
</dbReference>
<dbReference type="SUPFAM" id="SSF51905">
    <property type="entry name" value="FAD/NAD(P)-binding domain"/>
    <property type="match status" value="1"/>
</dbReference>
<keyword evidence="2" id="KW-1185">Reference proteome</keyword>
<proteinExistence type="predicted"/>